<accession>A0A8X7T6Z8</accession>
<dbReference type="Proteomes" id="UP000078113">
    <property type="component" value="Unassembled WGS sequence"/>
</dbReference>
<reference evidence="1" key="1">
    <citation type="submission" date="2016-04" db="EMBL/GenBank/DDBJ databases">
        <authorList>
            <person name="Nguyen H.D."/>
            <person name="Samba Siva P."/>
            <person name="Cullis J."/>
            <person name="Levesque C.A."/>
            <person name="Hambleton S."/>
        </authorList>
    </citation>
    <scope>NUCLEOTIDE SEQUENCE</scope>
    <source>
        <strain evidence="1">DAOMC 236422</strain>
    </source>
</reference>
<protein>
    <submittedName>
        <fullName evidence="1">Uncharacterized protein</fullName>
    </submittedName>
</protein>
<sequence length="131" mass="14841">MRQRLQLALQELSADPGIDDARSLLRLATVLRHNADEMYVEPPVITAALEQLLLPNNFKAVLSLVESPLRFRPAEWPSAFRRGGHAFLYLRKDLEPINKTLQAYQQRFPADAWYASLLQAQADHEGGDDTT</sequence>
<name>A0A8X7T6Z8_9BASI</name>
<evidence type="ECO:0000313" key="2">
    <source>
        <dbReference type="Proteomes" id="UP000078113"/>
    </source>
</evidence>
<gene>
    <name evidence="1" type="ORF">A4X09_0g2508</name>
</gene>
<keyword evidence="2" id="KW-1185">Reference proteome</keyword>
<dbReference type="AlphaFoldDB" id="A0A8X7T6Z8"/>
<dbReference type="EMBL" id="LWDG02000076">
    <property type="protein sequence ID" value="KAE8269823.1"/>
    <property type="molecule type" value="Genomic_DNA"/>
</dbReference>
<organism evidence="1 2">
    <name type="scientific">Tilletia walkeri</name>
    <dbReference type="NCBI Taxonomy" id="117179"/>
    <lineage>
        <taxon>Eukaryota</taxon>
        <taxon>Fungi</taxon>
        <taxon>Dikarya</taxon>
        <taxon>Basidiomycota</taxon>
        <taxon>Ustilaginomycotina</taxon>
        <taxon>Exobasidiomycetes</taxon>
        <taxon>Tilletiales</taxon>
        <taxon>Tilletiaceae</taxon>
        <taxon>Tilletia</taxon>
    </lineage>
</organism>
<reference evidence="1" key="2">
    <citation type="journal article" date="2019" name="IMA Fungus">
        <title>Genome sequencing and comparison of five Tilletia species to identify candidate genes for the detection of regulated species infecting wheat.</title>
        <authorList>
            <person name="Nguyen H.D.T."/>
            <person name="Sultana T."/>
            <person name="Kesanakurti P."/>
            <person name="Hambleton S."/>
        </authorList>
    </citation>
    <scope>NUCLEOTIDE SEQUENCE</scope>
    <source>
        <strain evidence="1">DAOMC 236422</strain>
    </source>
</reference>
<evidence type="ECO:0000313" key="1">
    <source>
        <dbReference type="EMBL" id="KAE8269823.1"/>
    </source>
</evidence>
<comment type="caution">
    <text evidence="1">The sequence shown here is derived from an EMBL/GenBank/DDBJ whole genome shotgun (WGS) entry which is preliminary data.</text>
</comment>
<proteinExistence type="predicted"/>